<dbReference type="PANTHER" id="PTHR47967:SF128">
    <property type="entry name" value="ASPARTIC PROTEINASE CDR1-LIKE"/>
    <property type="match status" value="1"/>
</dbReference>
<organism evidence="4">
    <name type="scientific">Salvia splendens</name>
    <name type="common">Scarlet sage</name>
    <dbReference type="NCBI Taxonomy" id="180675"/>
    <lineage>
        <taxon>Eukaryota</taxon>
        <taxon>Viridiplantae</taxon>
        <taxon>Streptophyta</taxon>
        <taxon>Embryophyta</taxon>
        <taxon>Tracheophyta</taxon>
        <taxon>Spermatophyta</taxon>
        <taxon>Magnoliopsida</taxon>
        <taxon>eudicotyledons</taxon>
        <taxon>Gunneridae</taxon>
        <taxon>Pentapetalae</taxon>
        <taxon>asterids</taxon>
        <taxon>lamiids</taxon>
        <taxon>Lamiales</taxon>
        <taxon>Lamiaceae</taxon>
        <taxon>Nepetoideae</taxon>
        <taxon>Mentheae</taxon>
        <taxon>Salviinae</taxon>
        <taxon>Salvia</taxon>
        <taxon>Salvia subgen. Calosphace</taxon>
        <taxon>core Calosphace</taxon>
    </lineage>
</organism>
<keyword evidence="5" id="KW-1185">Reference proteome</keyword>
<evidence type="ECO:0000259" key="3">
    <source>
        <dbReference type="PROSITE" id="PS51767"/>
    </source>
</evidence>
<dbReference type="SUPFAM" id="SSF50630">
    <property type="entry name" value="Acid proteases"/>
    <property type="match status" value="1"/>
</dbReference>
<dbReference type="EMBL" id="PNBA02000006">
    <property type="protein sequence ID" value="KAG6420249.1"/>
    <property type="molecule type" value="Genomic_DNA"/>
</dbReference>
<reference evidence="4" key="2">
    <citation type="submission" date="2020-08" db="EMBL/GenBank/DDBJ databases">
        <title>Plant Genome Project.</title>
        <authorList>
            <person name="Zhang R.-G."/>
        </authorList>
    </citation>
    <scope>NUCLEOTIDE SEQUENCE</scope>
    <source>
        <strain evidence="4">Huo1</strain>
        <tissue evidence="4">Leaf</tissue>
    </source>
</reference>
<comment type="caution">
    <text evidence="4">The sequence shown here is derived from an EMBL/GenBank/DDBJ whole genome shotgun (WGS) entry which is preliminary data.</text>
</comment>
<sequence>MAMDSGWVTTLLPVRLYDELEVEIANSIPQRAVRDFKDWRLCYSEKFVMPKITMHFRGADVEWKHENAFVRVNQDYECLVMDNGFHIYGGVAQVNYLVGFDVTRKTVSFKSAEI</sequence>
<dbReference type="InterPro" id="IPR033121">
    <property type="entry name" value="PEPTIDASE_A1"/>
</dbReference>
<protein>
    <recommendedName>
        <fullName evidence="3">Peptidase A1 domain-containing protein</fullName>
    </recommendedName>
</protein>
<accession>A0A8X8XWQ1</accession>
<dbReference type="Proteomes" id="UP000298416">
    <property type="component" value="Unassembled WGS sequence"/>
</dbReference>
<dbReference type="GO" id="GO:0006508">
    <property type="term" value="P:proteolysis"/>
    <property type="evidence" value="ECO:0007669"/>
    <property type="project" value="UniProtKB-KW"/>
</dbReference>
<dbReference type="AlphaFoldDB" id="A0A8X8XWQ1"/>
<dbReference type="PROSITE" id="PS51767">
    <property type="entry name" value="PEPTIDASE_A1"/>
    <property type="match status" value="1"/>
</dbReference>
<evidence type="ECO:0000256" key="1">
    <source>
        <dbReference type="ARBA" id="ARBA00022670"/>
    </source>
</evidence>
<dbReference type="GO" id="GO:0005576">
    <property type="term" value="C:extracellular region"/>
    <property type="evidence" value="ECO:0007669"/>
    <property type="project" value="TreeGrafter"/>
</dbReference>
<keyword evidence="1" id="KW-0645">Protease</keyword>
<evidence type="ECO:0000313" key="4">
    <source>
        <dbReference type="EMBL" id="KAG6420249.1"/>
    </source>
</evidence>
<proteinExistence type="predicted"/>
<name>A0A8X8XWQ1_SALSN</name>
<gene>
    <name evidence="4" type="ORF">SASPL_116771</name>
</gene>
<reference evidence="4" key="1">
    <citation type="submission" date="2018-01" db="EMBL/GenBank/DDBJ databases">
        <authorList>
            <person name="Mao J.F."/>
        </authorList>
    </citation>
    <scope>NUCLEOTIDE SEQUENCE</scope>
    <source>
        <strain evidence="4">Huo1</strain>
        <tissue evidence="4">Leaf</tissue>
    </source>
</reference>
<keyword evidence="2" id="KW-0378">Hydrolase</keyword>
<dbReference type="InterPro" id="IPR051708">
    <property type="entry name" value="Plant_Aspart_Prot_A1"/>
</dbReference>
<dbReference type="Pfam" id="PF14541">
    <property type="entry name" value="TAXi_C"/>
    <property type="match status" value="1"/>
</dbReference>
<dbReference type="InterPro" id="IPR032799">
    <property type="entry name" value="TAXi_C"/>
</dbReference>
<feature type="domain" description="Peptidase A1" evidence="3">
    <location>
        <begin position="1"/>
        <end position="110"/>
    </location>
</feature>
<dbReference type="PANTHER" id="PTHR47967">
    <property type="entry name" value="OS07G0603500 PROTEIN-RELATED"/>
    <property type="match status" value="1"/>
</dbReference>
<evidence type="ECO:0000256" key="2">
    <source>
        <dbReference type="ARBA" id="ARBA00022801"/>
    </source>
</evidence>
<dbReference type="GO" id="GO:0008233">
    <property type="term" value="F:peptidase activity"/>
    <property type="evidence" value="ECO:0007669"/>
    <property type="project" value="UniProtKB-KW"/>
</dbReference>
<evidence type="ECO:0000313" key="5">
    <source>
        <dbReference type="Proteomes" id="UP000298416"/>
    </source>
</evidence>
<dbReference type="InterPro" id="IPR021109">
    <property type="entry name" value="Peptidase_aspartic_dom_sf"/>
</dbReference>
<dbReference type="Gene3D" id="2.40.70.10">
    <property type="entry name" value="Acid Proteases"/>
    <property type="match status" value="1"/>
</dbReference>